<evidence type="ECO:0000256" key="1">
    <source>
        <dbReference type="ARBA" id="ARBA00022771"/>
    </source>
</evidence>
<dbReference type="GO" id="GO:0010468">
    <property type="term" value="P:regulation of gene expression"/>
    <property type="evidence" value="ECO:0007669"/>
    <property type="project" value="UniProtKB-ARBA"/>
</dbReference>
<dbReference type="GO" id="GO:0008270">
    <property type="term" value="F:zinc ion binding"/>
    <property type="evidence" value="ECO:0007669"/>
    <property type="project" value="UniProtKB-KW"/>
</dbReference>
<evidence type="ECO:0000259" key="6">
    <source>
        <dbReference type="PROSITE" id="PS50908"/>
    </source>
</evidence>
<feature type="domain" description="RWD" evidence="6">
    <location>
        <begin position="9"/>
        <end position="118"/>
    </location>
</feature>
<dbReference type="InterPro" id="IPR006575">
    <property type="entry name" value="RWD_dom"/>
</dbReference>
<evidence type="ECO:0008006" key="9">
    <source>
        <dbReference type="Google" id="ProtNLM"/>
    </source>
</evidence>
<evidence type="ECO:0000256" key="4">
    <source>
        <dbReference type="SAM" id="MobiDB-lite"/>
    </source>
</evidence>
<dbReference type="Proteomes" id="UP001154078">
    <property type="component" value="Chromosome 1"/>
</dbReference>
<keyword evidence="2" id="KW-0862">Zinc</keyword>
<evidence type="ECO:0000256" key="2">
    <source>
        <dbReference type="ARBA" id="ARBA00022833"/>
    </source>
</evidence>
<sequence length="294" mass="33355">MSVSERVQEELEALEAILMDDISITYNEKGYPELVKSTIFPSTADDTDKQYVCVTLEVKLPEKYPDCEPIINLRNPRGLDDSTVNEIYSSIKIKCNEFLGQPVIFELIELIRESLTESNLPTCQCAVCLYGFSEGDSFTKTQCFHYFHSYCLSKHLITTERLYQEEQDKLPAWQKNPKGFNAACPVCREGIICDVNELKTSLPPKDLENAQNFEVTNDLKLLQLKMKELFTYQKKRGGIIDIEAQENKLLLITVTADSSTPPGEDPGPSLTNNGAMDSEVLRGQRCDKRFNVNR</sequence>
<dbReference type="PROSITE" id="PS50908">
    <property type="entry name" value="RWD"/>
    <property type="match status" value="1"/>
</dbReference>
<keyword evidence="1 3" id="KW-0863">Zinc-finger</keyword>
<dbReference type="SMART" id="SM00184">
    <property type="entry name" value="RING"/>
    <property type="match status" value="1"/>
</dbReference>
<dbReference type="FunFam" id="3.30.40.10:FF:000215">
    <property type="entry name" value="E3 ubiquitin-protein ligase RNF25"/>
    <property type="match status" value="1"/>
</dbReference>
<protein>
    <recommendedName>
        <fullName evidence="9">E3 ubiquitin-protein ligase RNF25</fullName>
    </recommendedName>
</protein>
<dbReference type="Gene3D" id="3.30.40.10">
    <property type="entry name" value="Zinc/RING finger domain, C3HC4 (zinc finger)"/>
    <property type="match status" value="1"/>
</dbReference>
<keyword evidence="8" id="KW-1185">Reference proteome</keyword>
<evidence type="ECO:0000259" key="5">
    <source>
        <dbReference type="PROSITE" id="PS50089"/>
    </source>
</evidence>
<dbReference type="InterPro" id="IPR016135">
    <property type="entry name" value="UBQ-conjugating_enzyme/RWD"/>
</dbReference>
<dbReference type="InterPro" id="IPR039133">
    <property type="entry name" value="RNF25"/>
</dbReference>
<dbReference type="GO" id="GO:0005634">
    <property type="term" value="C:nucleus"/>
    <property type="evidence" value="ECO:0007669"/>
    <property type="project" value="TreeGrafter"/>
</dbReference>
<dbReference type="PANTHER" id="PTHR13198:SF4">
    <property type="entry name" value="E3 UBIQUITIN-PROTEIN LIGASE RNF25"/>
    <property type="match status" value="1"/>
</dbReference>
<dbReference type="SUPFAM" id="SSF57850">
    <property type="entry name" value="RING/U-box"/>
    <property type="match status" value="1"/>
</dbReference>
<dbReference type="GO" id="GO:0016567">
    <property type="term" value="P:protein ubiquitination"/>
    <property type="evidence" value="ECO:0007669"/>
    <property type="project" value="TreeGrafter"/>
</dbReference>
<evidence type="ECO:0000313" key="8">
    <source>
        <dbReference type="Proteomes" id="UP001154078"/>
    </source>
</evidence>
<dbReference type="FunFam" id="3.10.110.10:FF:000050">
    <property type="entry name" value="eIF-2-alpha kinase GCN2"/>
    <property type="match status" value="1"/>
</dbReference>
<dbReference type="PROSITE" id="PS50089">
    <property type="entry name" value="ZF_RING_2"/>
    <property type="match status" value="1"/>
</dbReference>
<proteinExistence type="predicted"/>
<reference evidence="7" key="1">
    <citation type="submission" date="2021-12" db="EMBL/GenBank/DDBJ databases">
        <authorList>
            <person name="King R."/>
        </authorList>
    </citation>
    <scope>NUCLEOTIDE SEQUENCE</scope>
</reference>
<accession>A0A9P0FA82</accession>
<dbReference type="InterPro" id="IPR013083">
    <property type="entry name" value="Znf_RING/FYVE/PHD"/>
</dbReference>
<dbReference type="GO" id="GO:0009893">
    <property type="term" value="P:positive regulation of metabolic process"/>
    <property type="evidence" value="ECO:0007669"/>
    <property type="project" value="UniProtKB-ARBA"/>
</dbReference>
<dbReference type="Gene3D" id="3.10.110.10">
    <property type="entry name" value="Ubiquitin Conjugating Enzyme"/>
    <property type="match status" value="1"/>
</dbReference>
<dbReference type="InterPro" id="IPR001841">
    <property type="entry name" value="Znf_RING"/>
</dbReference>
<dbReference type="SMART" id="SM00591">
    <property type="entry name" value="RWD"/>
    <property type="match status" value="1"/>
</dbReference>
<feature type="region of interest" description="Disordered" evidence="4">
    <location>
        <begin position="256"/>
        <end position="278"/>
    </location>
</feature>
<feature type="domain" description="RING-type" evidence="5">
    <location>
        <begin position="125"/>
        <end position="188"/>
    </location>
</feature>
<dbReference type="GO" id="GO:0033554">
    <property type="term" value="P:cellular response to stress"/>
    <property type="evidence" value="ECO:0007669"/>
    <property type="project" value="UniProtKB-ARBA"/>
</dbReference>
<organism evidence="7 8">
    <name type="scientific">Brassicogethes aeneus</name>
    <name type="common">Rape pollen beetle</name>
    <name type="synonym">Meligethes aeneus</name>
    <dbReference type="NCBI Taxonomy" id="1431903"/>
    <lineage>
        <taxon>Eukaryota</taxon>
        <taxon>Metazoa</taxon>
        <taxon>Ecdysozoa</taxon>
        <taxon>Arthropoda</taxon>
        <taxon>Hexapoda</taxon>
        <taxon>Insecta</taxon>
        <taxon>Pterygota</taxon>
        <taxon>Neoptera</taxon>
        <taxon>Endopterygota</taxon>
        <taxon>Coleoptera</taxon>
        <taxon>Polyphaga</taxon>
        <taxon>Cucujiformia</taxon>
        <taxon>Nitidulidae</taxon>
        <taxon>Meligethinae</taxon>
        <taxon>Brassicogethes</taxon>
    </lineage>
</organism>
<keyword evidence="1 3" id="KW-0479">Metal-binding</keyword>
<dbReference type="EMBL" id="OV121132">
    <property type="protein sequence ID" value="CAH0547585.1"/>
    <property type="molecule type" value="Genomic_DNA"/>
</dbReference>
<evidence type="ECO:0000256" key="3">
    <source>
        <dbReference type="PROSITE-ProRule" id="PRU00175"/>
    </source>
</evidence>
<dbReference type="CDD" id="cd16470">
    <property type="entry name" value="RING-H2_RNF25"/>
    <property type="match status" value="1"/>
</dbReference>
<dbReference type="SUPFAM" id="SSF54495">
    <property type="entry name" value="UBC-like"/>
    <property type="match status" value="1"/>
</dbReference>
<dbReference type="Pfam" id="PF05773">
    <property type="entry name" value="RWD"/>
    <property type="match status" value="1"/>
</dbReference>
<evidence type="ECO:0000313" key="7">
    <source>
        <dbReference type="EMBL" id="CAH0547585.1"/>
    </source>
</evidence>
<dbReference type="GO" id="GO:0061630">
    <property type="term" value="F:ubiquitin protein ligase activity"/>
    <property type="evidence" value="ECO:0007669"/>
    <property type="project" value="InterPro"/>
</dbReference>
<dbReference type="GO" id="GO:0051246">
    <property type="term" value="P:regulation of protein metabolic process"/>
    <property type="evidence" value="ECO:0007669"/>
    <property type="project" value="UniProtKB-ARBA"/>
</dbReference>
<gene>
    <name evidence="7" type="ORF">MELIAE_LOCUS1551</name>
</gene>
<dbReference type="PANTHER" id="PTHR13198">
    <property type="entry name" value="RING FINGER PROTEIN 25"/>
    <property type="match status" value="1"/>
</dbReference>
<dbReference type="CDD" id="cd23818">
    <property type="entry name" value="RWD_RNF25"/>
    <property type="match status" value="1"/>
</dbReference>
<dbReference type="AlphaFoldDB" id="A0A9P0FA82"/>
<name>A0A9P0FA82_BRAAE</name>
<dbReference type="OrthoDB" id="432311at2759"/>